<gene>
    <name evidence="5" type="ORF">NCGR_LOCUS39940</name>
</gene>
<keyword evidence="2" id="KW-0677">Repeat</keyword>
<dbReference type="PROSITE" id="PS51473">
    <property type="entry name" value="GNK2"/>
    <property type="match status" value="2"/>
</dbReference>
<comment type="caution">
    <text evidence="5">The sequence shown here is derived from an EMBL/GenBank/DDBJ whole genome shotgun (WGS) entry which is preliminary data.</text>
</comment>
<dbReference type="Gene3D" id="3.30.430.20">
    <property type="entry name" value="Gnk2 domain, C-X8-C-X2-C motif"/>
    <property type="match status" value="2"/>
</dbReference>
<reference evidence="5" key="1">
    <citation type="submission" date="2020-10" db="EMBL/GenBank/DDBJ databases">
        <authorList>
            <person name="Han B."/>
            <person name="Lu T."/>
            <person name="Zhao Q."/>
            <person name="Huang X."/>
            <person name="Zhao Y."/>
        </authorList>
    </citation>
    <scope>NUCLEOTIDE SEQUENCE</scope>
</reference>
<dbReference type="OrthoDB" id="671329at2759"/>
<accession>A0A811Q757</accession>
<dbReference type="AlphaFoldDB" id="A0A811Q757"/>
<keyword evidence="6" id="KW-1185">Reference proteome</keyword>
<dbReference type="CDD" id="cd23509">
    <property type="entry name" value="Gnk2-like"/>
    <property type="match status" value="2"/>
</dbReference>
<name>A0A811Q757_9POAL</name>
<feature type="domain" description="Gnk2-homologous" evidence="4">
    <location>
        <begin position="23"/>
        <end position="127"/>
    </location>
</feature>
<dbReference type="PANTHER" id="PTHR32099">
    <property type="entry name" value="CYSTEINE-RICH REPEAT SECRETORY PROTEIN"/>
    <property type="match status" value="1"/>
</dbReference>
<feature type="signal peptide" evidence="3">
    <location>
        <begin position="1"/>
        <end position="22"/>
    </location>
</feature>
<feature type="chain" id="PRO_5032464449" description="Gnk2-homologous domain-containing protein" evidence="3">
    <location>
        <begin position="23"/>
        <end position="278"/>
    </location>
</feature>
<evidence type="ECO:0000256" key="3">
    <source>
        <dbReference type="SAM" id="SignalP"/>
    </source>
</evidence>
<sequence>MPWASYAVAGLLIALTPPLAAGIPWPACSSSSGTYTANSTYGGNLRLVAVALPNNVSTSPTLFAIATTGTAPNTVYTIGQCIGEQSATACHDCIATSFEQAQKMCPYNRRVAIFYDTCLLGFSEQDLLVSPTNLQDQEVLLYNGQNITSNEVDQFSTSAFKLLNAMADYVATADLQNKFVSGAIGFDAAYPNIYGMVSCSADLEPWECRGCLSAAIALMPNQFIPNTKGARILGLRCTVRYHHHQRHCRRRCHHQEQQPSRMMCPFVSYLSRNPKSDC</sequence>
<dbReference type="InterPro" id="IPR002902">
    <property type="entry name" value="GNK2"/>
</dbReference>
<dbReference type="EMBL" id="CAJGYO010000010">
    <property type="protein sequence ID" value="CAD6256433.1"/>
    <property type="molecule type" value="Genomic_DNA"/>
</dbReference>
<dbReference type="PANTHER" id="PTHR32099:SF106">
    <property type="entry name" value="GNK2-HOMOLOGOUS DOMAIN-CONTAINING PROTEIN"/>
    <property type="match status" value="1"/>
</dbReference>
<dbReference type="Proteomes" id="UP000604825">
    <property type="component" value="Unassembled WGS sequence"/>
</dbReference>
<organism evidence="5 6">
    <name type="scientific">Miscanthus lutarioriparius</name>
    <dbReference type="NCBI Taxonomy" id="422564"/>
    <lineage>
        <taxon>Eukaryota</taxon>
        <taxon>Viridiplantae</taxon>
        <taxon>Streptophyta</taxon>
        <taxon>Embryophyta</taxon>
        <taxon>Tracheophyta</taxon>
        <taxon>Spermatophyta</taxon>
        <taxon>Magnoliopsida</taxon>
        <taxon>Liliopsida</taxon>
        <taxon>Poales</taxon>
        <taxon>Poaceae</taxon>
        <taxon>PACMAD clade</taxon>
        <taxon>Panicoideae</taxon>
        <taxon>Andropogonodae</taxon>
        <taxon>Andropogoneae</taxon>
        <taxon>Saccharinae</taxon>
        <taxon>Miscanthus</taxon>
    </lineage>
</organism>
<proteinExistence type="predicted"/>
<evidence type="ECO:0000259" key="4">
    <source>
        <dbReference type="PROSITE" id="PS51473"/>
    </source>
</evidence>
<evidence type="ECO:0000313" key="5">
    <source>
        <dbReference type="EMBL" id="CAD6256433.1"/>
    </source>
</evidence>
<dbReference type="Pfam" id="PF01657">
    <property type="entry name" value="Stress-antifung"/>
    <property type="match status" value="2"/>
</dbReference>
<evidence type="ECO:0000313" key="6">
    <source>
        <dbReference type="Proteomes" id="UP000604825"/>
    </source>
</evidence>
<evidence type="ECO:0000256" key="1">
    <source>
        <dbReference type="ARBA" id="ARBA00022729"/>
    </source>
</evidence>
<feature type="domain" description="Gnk2-homologous" evidence="4">
    <location>
        <begin position="135"/>
        <end position="246"/>
    </location>
</feature>
<protein>
    <recommendedName>
        <fullName evidence="4">Gnk2-homologous domain-containing protein</fullName>
    </recommendedName>
</protein>
<dbReference type="InterPro" id="IPR038408">
    <property type="entry name" value="GNK2_sf"/>
</dbReference>
<keyword evidence="1 3" id="KW-0732">Signal</keyword>
<evidence type="ECO:0000256" key="2">
    <source>
        <dbReference type="ARBA" id="ARBA00022737"/>
    </source>
</evidence>